<dbReference type="AlphaFoldDB" id="A0A1I7XEP4"/>
<reference evidence="5" key="1">
    <citation type="submission" date="2016-11" db="UniProtKB">
        <authorList>
            <consortium name="WormBaseParasite"/>
        </authorList>
    </citation>
    <scope>IDENTIFICATION</scope>
</reference>
<evidence type="ECO:0000256" key="1">
    <source>
        <dbReference type="PROSITE-ProRule" id="PRU00076"/>
    </source>
</evidence>
<keyword evidence="2" id="KW-0812">Transmembrane</keyword>
<dbReference type="PANTHER" id="PTHR47324:SF1">
    <property type="entry name" value="EGF-LIKE DOMAIN-CONTAINING PROTEIN-RELATED"/>
    <property type="match status" value="1"/>
</dbReference>
<keyword evidence="2" id="KW-1133">Transmembrane helix</keyword>
<keyword evidence="4" id="KW-1185">Reference proteome</keyword>
<keyword evidence="1" id="KW-0245">EGF-like domain</keyword>
<evidence type="ECO:0000256" key="2">
    <source>
        <dbReference type="SAM" id="Phobius"/>
    </source>
</evidence>
<keyword evidence="1" id="KW-1015">Disulfide bond</keyword>
<evidence type="ECO:0000313" key="5">
    <source>
        <dbReference type="WBParaSite" id="Hba_15807"/>
    </source>
</evidence>
<dbReference type="PROSITE" id="PS00022">
    <property type="entry name" value="EGF_1"/>
    <property type="match status" value="1"/>
</dbReference>
<dbReference type="InterPro" id="IPR053295">
    <property type="entry name" value="Innate_immunity_reg"/>
</dbReference>
<name>A0A1I7XEP4_HETBA</name>
<organism evidence="4 5">
    <name type="scientific">Heterorhabditis bacteriophora</name>
    <name type="common">Entomopathogenic nematode worm</name>
    <dbReference type="NCBI Taxonomy" id="37862"/>
    <lineage>
        <taxon>Eukaryota</taxon>
        <taxon>Metazoa</taxon>
        <taxon>Ecdysozoa</taxon>
        <taxon>Nematoda</taxon>
        <taxon>Chromadorea</taxon>
        <taxon>Rhabditida</taxon>
        <taxon>Rhabditina</taxon>
        <taxon>Rhabditomorpha</taxon>
        <taxon>Strongyloidea</taxon>
        <taxon>Heterorhabditidae</taxon>
        <taxon>Heterorhabditis</taxon>
    </lineage>
</organism>
<dbReference type="PROSITE" id="PS50026">
    <property type="entry name" value="EGF_3"/>
    <property type="match status" value="1"/>
</dbReference>
<accession>A0A1I7XEP4</accession>
<dbReference type="WBParaSite" id="Hba_15807">
    <property type="protein sequence ID" value="Hba_15807"/>
    <property type="gene ID" value="Hba_15807"/>
</dbReference>
<proteinExistence type="predicted"/>
<protein>
    <submittedName>
        <fullName evidence="5">EGF-like domain-containing protein</fullName>
    </submittedName>
</protein>
<evidence type="ECO:0000259" key="3">
    <source>
        <dbReference type="PROSITE" id="PS50026"/>
    </source>
</evidence>
<comment type="caution">
    <text evidence="1">Lacks conserved residue(s) required for the propagation of feature annotation.</text>
</comment>
<sequence length="732" mass="82516">MDKPNERRKQVQGTVNNNQRQLHGLMQLNFLLLFGILVTWSCIKETHQIPSPFSDQSTCLNDGYSDGSKCHCKNYFDGTNCGTTLCLNEGKNSNNNCKCLPGFLGVHCEPVKCISGDSQTFNTNDKPSVSVLITYNSNFLTKITDDNPITYLCNKNDISTTWMIDGMKFRNWCNIKNEFSPYEYKPLDIADIKRLITNMESNGEAIILSNYALPKNTTPNSINSVLKIAIAKRIRINVIAYAPMDLIDNQQYNDDPGYSALRNLADSTLGSFITPYNGFNNQLTGSANVSTFHCKVHMQSSRNKASELKVINLIIARHNYGTVAVRSAKSRRSVMYNVGKQPYYLAVRTLTTADAAAHIFMKPSNLKIVADTGYWRLYSGQESTGKLTFIMNPNIKKDFNIMLLSKTYLETHAAVSTNDSVDASSPYVLSGSSESILVARIKRDETLLSNETLKTVEPSESISFKADIQNRNDCQFSLALGKISCSGEKAFTITFTAQNFMASTIPFMCVEDPSDTSEVFMDEVSPYIYKSSPKCIGAASLIKNPKRSFIISLRNSKSNNTRLWVRPKPICHQMSMVDNLFVLPGNIFELLVPLEKKNIYASYVANFYKKEFADMIQLVEFCLYLCEMRSPQLFNAFTKIPKDSICAIRMSCTSNIENIKNVFKQSNTSEGFMNKVMNNSHNAVDVNSCGNDTSLSERLRYILKTVKEPYSGLNVFKYYYFFNLKSDLYIYI</sequence>
<feature type="domain" description="EGF-like" evidence="3">
    <location>
        <begin position="77"/>
        <end position="109"/>
    </location>
</feature>
<dbReference type="InterPro" id="IPR000742">
    <property type="entry name" value="EGF"/>
</dbReference>
<dbReference type="PROSITE" id="PS01186">
    <property type="entry name" value="EGF_2"/>
    <property type="match status" value="1"/>
</dbReference>
<evidence type="ECO:0000313" key="4">
    <source>
        <dbReference type="Proteomes" id="UP000095283"/>
    </source>
</evidence>
<feature type="disulfide bond" evidence="1">
    <location>
        <begin position="99"/>
        <end position="108"/>
    </location>
</feature>
<feature type="transmembrane region" description="Helical" evidence="2">
    <location>
        <begin position="21"/>
        <end position="40"/>
    </location>
</feature>
<dbReference type="Proteomes" id="UP000095283">
    <property type="component" value="Unplaced"/>
</dbReference>
<keyword evidence="2" id="KW-0472">Membrane</keyword>
<dbReference type="PANTHER" id="PTHR47324">
    <property type="entry name" value="PROTEIN IRG-7-RELATED"/>
    <property type="match status" value="1"/>
</dbReference>